<dbReference type="InterPro" id="IPR006626">
    <property type="entry name" value="PbH1"/>
</dbReference>
<keyword evidence="3" id="KW-1185">Reference proteome</keyword>
<protein>
    <recommendedName>
        <fullName evidence="1">Rhamnogalacturonase A/B/Epimerase-like pectate lyase domain-containing protein</fullName>
    </recommendedName>
</protein>
<gene>
    <name evidence="2" type="ORF">GCM10023350_39550</name>
</gene>
<comment type="caution">
    <text evidence="2">The sequence shown here is derived from an EMBL/GenBank/DDBJ whole genome shotgun (WGS) entry which is preliminary data.</text>
</comment>
<reference evidence="3" key="1">
    <citation type="journal article" date="2019" name="Int. J. Syst. Evol. Microbiol.">
        <title>The Global Catalogue of Microorganisms (GCM) 10K type strain sequencing project: providing services to taxonomists for standard genome sequencing and annotation.</title>
        <authorList>
            <consortium name="The Broad Institute Genomics Platform"/>
            <consortium name="The Broad Institute Genome Sequencing Center for Infectious Disease"/>
            <person name="Wu L."/>
            <person name="Ma J."/>
        </authorList>
    </citation>
    <scope>NUCLEOTIDE SEQUENCE [LARGE SCALE GENOMIC DNA]</scope>
    <source>
        <strain evidence="3">JCM 18532</strain>
    </source>
</reference>
<dbReference type="EMBL" id="BAABKN010000025">
    <property type="protein sequence ID" value="GAA4750442.1"/>
    <property type="molecule type" value="Genomic_DNA"/>
</dbReference>
<evidence type="ECO:0000313" key="2">
    <source>
        <dbReference type="EMBL" id="GAA4750442.1"/>
    </source>
</evidence>
<dbReference type="InterPro" id="IPR011050">
    <property type="entry name" value="Pectin_lyase_fold/virulence"/>
</dbReference>
<dbReference type="Pfam" id="PF12708">
    <property type="entry name" value="Pect-lyase_RHGA_epim"/>
    <property type="match status" value="1"/>
</dbReference>
<feature type="domain" description="Rhamnogalacturonase A/B/Epimerase-like pectate lyase" evidence="1">
    <location>
        <begin position="50"/>
        <end position="285"/>
    </location>
</feature>
<dbReference type="PROSITE" id="PS51318">
    <property type="entry name" value="TAT"/>
    <property type="match status" value="1"/>
</dbReference>
<dbReference type="InterPro" id="IPR006311">
    <property type="entry name" value="TAT_signal"/>
</dbReference>
<proteinExistence type="predicted"/>
<dbReference type="Gene3D" id="2.160.20.10">
    <property type="entry name" value="Single-stranded right-handed beta-helix, Pectin lyase-like"/>
    <property type="match status" value="1"/>
</dbReference>
<dbReference type="SUPFAM" id="SSF51126">
    <property type="entry name" value="Pectin lyase-like"/>
    <property type="match status" value="1"/>
</dbReference>
<dbReference type="InterPro" id="IPR012334">
    <property type="entry name" value="Pectin_lyas_fold"/>
</dbReference>
<sequence length="607" mass="64858">MVSRGSEQTGIDRRKLLGGLSVAATGAVGAAVLGAAPAQAVAPNSTVALTGSGDEAAAIQAAIDAVPAAGGVVVLPAGTFQVGTTIELRSNVTLCGAGRSATVIRDHSSLGNHPVFAVVGSANDPLVNVRIIDLGVRNGTATTGAYVAGKGGVVVEHCDGFTFERCFVTEIQGSDGITFKYSRNILVQHCRFYRCTYSMLYVLVECEDIRVLENEFDTLTSTTAPNTYAIGTGSSRRGEGRYWLRNLWVERNVVRNNQTWEGIDCHGGENVFIRDNYVENCKVGVSCQNARNYVEEPVLRNVHVTGNVLVRGDGLPGNRGITVVGNLDVLSENITIADNAIHGFTGHPDAPGAIALYLVKDVRVLRNEIRDFAVFGVHLTNAVFGASVVDNLFHNVVDTPAGQEPSTAAIGIDGLGAYGDLTGDVVGAYGIRIEGNTVGADMQAKQPQWFLNVDRPTVSVQIGANEIRNVQQSVPYRNTRYLPVERDSTPRTHLVQKRGDVVADDLGRQRWVVAEPRTGFGSLDTTTVWAKVDMTAGSDLLELATGDWRKLPPGMNVVVSGAGTRGKPLRGTILEYREIAQIRLDAPANRTVHGASLRYDGLRLVTV</sequence>
<evidence type="ECO:0000259" key="1">
    <source>
        <dbReference type="Pfam" id="PF12708"/>
    </source>
</evidence>
<organism evidence="2 3">
    <name type="scientific">Nocardioides endophyticus</name>
    <dbReference type="NCBI Taxonomy" id="1353775"/>
    <lineage>
        <taxon>Bacteria</taxon>
        <taxon>Bacillati</taxon>
        <taxon>Actinomycetota</taxon>
        <taxon>Actinomycetes</taxon>
        <taxon>Propionibacteriales</taxon>
        <taxon>Nocardioidaceae</taxon>
        <taxon>Nocardioides</taxon>
    </lineage>
</organism>
<dbReference type="SMART" id="SM00710">
    <property type="entry name" value="PbH1"/>
    <property type="match status" value="8"/>
</dbReference>
<dbReference type="Proteomes" id="UP001499882">
    <property type="component" value="Unassembled WGS sequence"/>
</dbReference>
<evidence type="ECO:0000313" key="3">
    <source>
        <dbReference type="Proteomes" id="UP001499882"/>
    </source>
</evidence>
<accession>A0ABP8Z9F5</accession>
<dbReference type="InterPro" id="IPR024535">
    <property type="entry name" value="RHGA/B-epi-like_pectate_lyase"/>
</dbReference>
<name>A0ABP8Z9F5_9ACTN</name>